<name>A0A2I1R1H9_9ACTN</name>
<dbReference type="GO" id="GO:0005576">
    <property type="term" value="C:extracellular region"/>
    <property type="evidence" value="ECO:0007669"/>
    <property type="project" value="TreeGrafter"/>
</dbReference>
<organism evidence="2 3">
    <name type="scientific">Gordonia terrae</name>
    <dbReference type="NCBI Taxonomy" id="2055"/>
    <lineage>
        <taxon>Bacteria</taxon>
        <taxon>Bacillati</taxon>
        <taxon>Actinomycetota</taxon>
        <taxon>Actinomycetes</taxon>
        <taxon>Mycobacteriales</taxon>
        <taxon>Gordoniaceae</taxon>
        <taxon>Gordonia</taxon>
    </lineage>
</organism>
<evidence type="ECO:0000313" key="2">
    <source>
        <dbReference type="EMBL" id="PKZ62951.1"/>
    </source>
</evidence>
<evidence type="ECO:0000313" key="3">
    <source>
        <dbReference type="Proteomes" id="UP000234662"/>
    </source>
</evidence>
<dbReference type="Proteomes" id="UP000234662">
    <property type="component" value="Unassembled WGS sequence"/>
</dbReference>
<protein>
    <submittedName>
        <fullName evidence="2">MCE family protein</fullName>
    </submittedName>
</protein>
<dbReference type="InterPro" id="IPR003399">
    <property type="entry name" value="Mce/MlaD"/>
</dbReference>
<dbReference type="InterPro" id="IPR052336">
    <property type="entry name" value="MlaD_Phospholipid_Transporter"/>
</dbReference>
<dbReference type="RefSeq" id="WP_101822909.1">
    <property type="nucleotide sequence ID" value="NZ_PKJC01000037.1"/>
</dbReference>
<comment type="caution">
    <text evidence="2">The sequence shown here is derived from an EMBL/GenBank/DDBJ whole genome shotgun (WGS) entry which is preliminary data.</text>
</comment>
<sequence length="362" mass="37697">MALSKKAGSLAGVVILVVVGLVVTGMTRVEAAESQPPRDLCAYFSDTMGLYVGNPVTQMGYEIGTVDSVEPDGDRAKVSFDLSVDRALPADVRAVIRAKSLLADRSVELVGNYAGGERLESGQCIDLTRTATPKSLSEITGSASDFLEALSPEDTDDVAGAVDGLEEALRGQGDNVFELMTHAVGAMANPDKMVADVGSIITNMAPFTTTTLENWSTAKQLLAVMPEDLEVASSGLWDGVTTFIDGLGPLLAVLYDVQSNYGEDINTALGFASVGLRIAATRSDDIKELFSGIPVVADLVSGSANAPLFGIKQLSVDVQSPDGPGLCRALNAVRPASCTVVDQRVRLSGLSALDGVLAGVQK</sequence>
<accession>A0A2I1R1H9</accession>
<dbReference type="AlphaFoldDB" id="A0A2I1R1H9"/>
<dbReference type="Pfam" id="PF02470">
    <property type="entry name" value="MlaD"/>
    <property type="match status" value="1"/>
</dbReference>
<dbReference type="PANTHER" id="PTHR33371:SF4">
    <property type="entry name" value="INTERMEMBRANE PHOSPHOLIPID TRANSPORT SYSTEM BINDING PROTEIN MLAD"/>
    <property type="match status" value="1"/>
</dbReference>
<gene>
    <name evidence="2" type="ORF">CYJ73_24340</name>
</gene>
<dbReference type="PANTHER" id="PTHR33371">
    <property type="entry name" value="INTERMEMBRANE PHOSPHOLIPID TRANSPORT SYSTEM BINDING PROTEIN MLAD-RELATED"/>
    <property type="match status" value="1"/>
</dbReference>
<dbReference type="EMBL" id="PKJC01000037">
    <property type="protein sequence ID" value="PKZ62951.1"/>
    <property type="molecule type" value="Genomic_DNA"/>
</dbReference>
<feature type="domain" description="Mce/MlaD" evidence="1">
    <location>
        <begin position="40"/>
        <end position="110"/>
    </location>
</feature>
<proteinExistence type="predicted"/>
<reference evidence="2 3" key="1">
    <citation type="submission" date="2017-12" db="EMBL/GenBank/DDBJ databases">
        <title>Phylogenetic diversity of female urinary microbiome.</title>
        <authorList>
            <person name="Thomas-White K."/>
            <person name="Wolfe A.J."/>
        </authorList>
    </citation>
    <scope>NUCLEOTIDE SEQUENCE [LARGE SCALE GENOMIC DNA]</scope>
    <source>
        <strain evidence="2 3">UMB0777</strain>
    </source>
</reference>
<evidence type="ECO:0000259" key="1">
    <source>
        <dbReference type="Pfam" id="PF02470"/>
    </source>
</evidence>